<dbReference type="RefSeq" id="WP_224121147.1">
    <property type="nucleotide sequence ID" value="NZ_JAIQZJ010000001.1"/>
</dbReference>
<dbReference type="EMBL" id="JAIQZJ010000001">
    <property type="protein sequence ID" value="MBZ5736775.1"/>
    <property type="molecule type" value="Genomic_DNA"/>
</dbReference>
<comment type="caution">
    <text evidence="2">The sequence shown here is derived from an EMBL/GenBank/DDBJ whole genome shotgun (WGS) entry which is preliminary data.</text>
</comment>
<evidence type="ECO:0000313" key="2">
    <source>
        <dbReference type="EMBL" id="MBZ5736775.1"/>
    </source>
</evidence>
<proteinExistence type="predicted"/>
<accession>A0ABS7U7G6</accession>
<sequence>MGGGRGRELLLRLRQGLLGGGERLLVGIRVRDDVQLRAGGRLLGPGRGGEAERVRERDRVGDVRRLEAGGGQGGHEQAAADGTGALGVHHRGGQRRLDLTGDGLGHLRPRLAGDPARLGGDRGGELAALAGQRAEVVGRHRLLRGPQRLPHLEHLGDLVGLAADQQVDGPGGRRRLAQRLHRGGEVGALELLRPGVPRGRELRQRQPVELVRDREQVSHVRTP</sequence>
<evidence type="ECO:0000313" key="3">
    <source>
        <dbReference type="Proteomes" id="UP000780875"/>
    </source>
</evidence>
<dbReference type="Proteomes" id="UP000780875">
    <property type="component" value="Unassembled WGS sequence"/>
</dbReference>
<organism evidence="2 3">
    <name type="scientific">Nocardioides mangrovi</name>
    <dbReference type="NCBI Taxonomy" id="2874580"/>
    <lineage>
        <taxon>Bacteria</taxon>
        <taxon>Bacillati</taxon>
        <taxon>Actinomycetota</taxon>
        <taxon>Actinomycetes</taxon>
        <taxon>Propionibacteriales</taxon>
        <taxon>Nocardioidaceae</taxon>
        <taxon>Nocardioides</taxon>
    </lineage>
</organism>
<keyword evidence="3" id="KW-1185">Reference proteome</keyword>
<feature type="region of interest" description="Disordered" evidence="1">
    <location>
        <begin position="198"/>
        <end position="223"/>
    </location>
</feature>
<evidence type="ECO:0000256" key="1">
    <source>
        <dbReference type="SAM" id="MobiDB-lite"/>
    </source>
</evidence>
<name>A0ABS7U7G6_9ACTN</name>
<gene>
    <name evidence="2" type="ORF">K8U61_01275</name>
</gene>
<protein>
    <submittedName>
        <fullName evidence="2">Uncharacterized protein</fullName>
    </submittedName>
</protein>
<reference evidence="2 3" key="1">
    <citation type="submission" date="2021-09" db="EMBL/GenBank/DDBJ databases">
        <title>Whole genome sequence of Nocardioides sp. GBK3QG-3.</title>
        <authorList>
            <person name="Tuo L."/>
        </authorList>
    </citation>
    <scope>NUCLEOTIDE SEQUENCE [LARGE SCALE GENOMIC DNA]</scope>
    <source>
        <strain evidence="2 3">GBK3QG-3</strain>
    </source>
</reference>